<reference evidence="3" key="1">
    <citation type="journal article" date="2019" name="Int. J. Syst. Evol. Microbiol.">
        <title>The Global Catalogue of Microorganisms (GCM) 10K type strain sequencing project: providing services to taxonomists for standard genome sequencing and annotation.</title>
        <authorList>
            <consortium name="The Broad Institute Genomics Platform"/>
            <consortium name="The Broad Institute Genome Sequencing Center for Infectious Disease"/>
            <person name="Wu L."/>
            <person name="Ma J."/>
        </authorList>
    </citation>
    <scope>NUCLEOTIDE SEQUENCE [LARGE SCALE GENOMIC DNA]</scope>
    <source>
        <strain evidence="3">CCUG 62763</strain>
    </source>
</reference>
<accession>A0ABV9LEG3</accession>
<sequence length="381" mass="41391">MVDAPAHEALRYLIRSSGSPEVSTNNVLKALLDAHPEMRCAFLAFLGSVTGLSLDDCVVEREAYEQDPVTGKKSYRDFLVTSKGSPRCIVETKVDSALTSEDQAPRYLEQLDADGSLVLVTREPLVDALAVQVREQLGVRLSSSTGSYTGHADTRTVVVLSWSQLLNGVLDRSGRPFTELLALDAALVGVSDFVPFTASVQDVATGRMVQQVVSIARDLCDKLKTRLDEEEVRYDSLTRSRGWDTDPTVTITVLHHQFWVGYSPDYWATVPGDPRDDSAGFASASFPSPVWAGRFYTRPTRADRAVVSARRERLDALGVTRPLGIPLGAPRDAVVESLLEQAVAHVRVISEALHEDPSVMGVPTSAVSEGVEAPESDPPSE</sequence>
<evidence type="ECO:0000313" key="2">
    <source>
        <dbReference type="EMBL" id="MFC4692086.1"/>
    </source>
</evidence>
<feature type="region of interest" description="Disordered" evidence="1">
    <location>
        <begin position="358"/>
        <end position="381"/>
    </location>
</feature>
<evidence type="ECO:0000256" key="1">
    <source>
        <dbReference type="SAM" id="MobiDB-lite"/>
    </source>
</evidence>
<protein>
    <recommendedName>
        <fullName evidence="4">PD-(D/E)XK nuclease superfamily protein</fullName>
    </recommendedName>
</protein>
<gene>
    <name evidence="2" type="ORF">ACFO3M_01660</name>
</gene>
<dbReference type="Proteomes" id="UP001596025">
    <property type="component" value="Unassembled WGS sequence"/>
</dbReference>
<comment type="caution">
    <text evidence="2">The sequence shown here is derived from an EMBL/GenBank/DDBJ whole genome shotgun (WGS) entry which is preliminary data.</text>
</comment>
<organism evidence="2 3">
    <name type="scientific">Geodermatophilus arenarius</name>
    <dbReference type="NCBI Taxonomy" id="1137990"/>
    <lineage>
        <taxon>Bacteria</taxon>
        <taxon>Bacillati</taxon>
        <taxon>Actinomycetota</taxon>
        <taxon>Actinomycetes</taxon>
        <taxon>Geodermatophilales</taxon>
        <taxon>Geodermatophilaceae</taxon>
        <taxon>Geodermatophilus</taxon>
    </lineage>
</organism>
<feature type="compositionally biased region" description="Acidic residues" evidence="1">
    <location>
        <begin position="372"/>
        <end position="381"/>
    </location>
</feature>
<evidence type="ECO:0000313" key="3">
    <source>
        <dbReference type="Proteomes" id="UP001596025"/>
    </source>
</evidence>
<dbReference type="EMBL" id="JBHSGR010000001">
    <property type="protein sequence ID" value="MFC4692086.1"/>
    <property type="molecule type" value="Genomic_DNA"/>
</dbReference>
<name>A0ABV9LEG3_9ACTN</name>
<evidence type="ECO:0008006" key="4">
    <source>
        <dbReference type="Google" id="ProtNLM"/>
    </source>
</evidence>
<keyword evidence="3" id="KW-1185">Reference proteome</keyword>
<proteinExistence type="predicted"/>
<dbReference type="RefSeq" id="WP_387985504.1">
    <property type="nucleotide sequence ID" value="NZ_JBHSGR010000001.1"/>
</dbReference>